<sequence>MYIFAAGLNYKTAPVEIREKLAISQSEYNEVVGKLLKLNPVYEICILSTCNRVELYGVIDNKEEFEDKLIQAISEKANISEDEIRKYIFFYYEEKAIRHIFKVASSLDSMVIGEPQIVCQFKDSFSKAKELKAVRHIMGRLFDKALQVSKKIRTSTGISKKAVSISYAAVQLAKKIFGDLSDKNVLLIGAGEMAELAARHLKSTGVKHIFVANRTFEKAVELADKFSGTPIKFENFKDFLPESDIVITSTGAKKPIIIKDTFKEVLKKRKGKPVFIFDISVPRNVEEKVNELENVYVYDIDDLKDVVNQNLEDRKLEAMKAEIIIDEEVEKFNKWLAQQKLSPIIANIRFFAEEIKEKQLEKLFSQMPYLNEKERENIELAINAIINKILHRPTMYLKDKASSKDVQDYVEIFEDMFSSRWDLRKKNKNKVEK</sequence>
<evidence type="ECO:0000256" key="1">
    <source>
        <dbReference type="ARBA" id="ARBA00005059"/>
    </source>
</evidence>
<evidence type="ECO:0000313" key="18">
    <source>
        <dbReference type="EMBL" id="RMA96076.1"/>
    </source>
</evidence>
<dbReference type="SUPFAM" id="SSF69075">
    <property type="entry name" value="Glutamyl tRNA-reductase dimerization domain"/>
    <property type="match status" value="1"/>
</dbReference>
<dbReference type="FunFam" id="3.30.460.30:FF:000001">
    <property type="entry name" value="Glutamyl-tRNA reductase"/>
    <property type="match status" value="1"/>
</dbReference>
<feature type="domain" description="Glutamyl-tRNA reductase N-terminal" evidence="17">
    <location>
        <begin position="7"/>
        <end position="156"/>
    </location>
</feature>
<dbReference type="Pfam" id="PF01488">
    <property type="entry name" value="Shikimate_DH"/>
    <property type="match status" value="1"/>
</dbReference>
<organism evidence="18 19">
    <name type="scientific">Hydrogenothermus marinus</name>
    <dbReference type="NCBI Taxonomy" id="133270"/>
    <lineage>
        <taxon>Bacteria</taxon>
        <taxon>Pseudomonadati</taxon>
        <taxon>Aquificota</taxon>
        <taxon>Aquificia</taxon>
        <taxon>Aquificales</taxon>
        <taxon>Hydrogenothermaceae</taxon>
        <taxon>Hydrogenothermus</taxon>
    </lineage>
</organism>
<dbReference type="InterPro" id="IPR036291">
    <property type="entry name" value="NAD(P)-bd_dom_sf"/>
</dbReference>
<feature type="binding site" evidence="9 12">
    <location>
        <begin position="189"/>
        <end position="194"/>
    </location>
    <ligand>
        <name>NADP(+)</name>
        <dbReference type="ChEBI" id="CHEBI:58349"/>
    </ligand>
</feature>
<dbReference type="InterPro" id="IPR036343">
    <property type="entry name" value="GluRdtase_N_sf"/>
</dbReference>
<evidence type="ECO:0000259" key="16">
    <source>
        <dbReference type="Pfam" id="PF01488"/>
    </source>
</evidence>
<evidence type="ECO:0000256" key="5">
    <source>
        <dbReference type="ARBA" id="ARBA00023002"/>
    </source>
</evidence>
<keyword evidence="5 9" id="KW-0560">Oxidoreductase</keyword>
<comment type="subunit">
    <text evidence="9">Homodimer.</text>
</comment>
<comment type="pathway">
    <text evidence="1 9 14">Porphyrin-containing compound metabolism; protoporphyrin-IX biosynthesis; 5-aminolevulinate from L-glutamyl-tRNA(Glu): step 1/2.</text>
</comment>
<name>A0A3M0BHM9_9AQUI</name>
<evidence type="ECO:0000259" key="15">
    <source>
        <dbReference type="Pfam" id="PF00745"/>
    </source>
</evidence>
<evidence type="ECO:0000256" key="7">
    <source>
        <dbReference type="ARBA" id="ARBA00047464"/>
    </source>
</evidence>
<dbReference type="SUPFAM" id="SSF51735">
    <property type="entry name" value="NAD(P)-binding Rossmann-fold domains"/>
    <property type="match status" value="1"/>
</dbReference>
<evidence type="ECO:0000256" key="2">
    <source>
        <dbReference type="ARBA" id="ARBA00005916"/>
    </source>
</evidence>
<dbReference type="EMBL" id="REFO01000012">
    <property type="protein sequence ID" value="RMA96076.1"/>
    <property type="molecule type" value="Genomic_DNA"/>
</dbReference>
<dbReference type="InterPro" id="IPR006151">
    <property type="entry name" value="Shikm_DH/Glu-tRNA_Rdtase"/>
</dbReference>
<feature type="binding site" evidence="9 11">
    <location>
        <begin position="114"/>
        <end position="116"/>
    </location>
    <ligand>
        <name>substrate</name>
    </ligand>
</feature>
<comment type="catalytic activity">
    <reaction evidence="7 9 14">
        <text>(S)-4-amino-5-oxopentanoate + tRNA(Glu) + NADP(+) = L-glutamyl-tRNA(Glu) + NADPH + H(+)</text>
        <dbReference type="Rhea" id="RHEA:12344"/>
        <dbReference type="Rhea" id="RHEA-COMP:9663"/>
        <dbReference type="Rhea" id="RHEA-COMP:9680"/>
        <dbReference type="ChEBI" id="CHEBI:15378"/>
        <dbReference type="ChEBI" id="CHEBI:57501"/>
        <dbReference type="ChEBI" id="CHEBI:57783"/>
        <dbReference type="ChEBI" id="CHEBI:58349"/>
        <dbReference type="ChEBI" id="CHEBI:78442"/>
        <dbReference type="ChEBI" id="CHEBI:78520"/>
        <dbReference type="EC" id="1.2.1.70"/>
    </reaction>
</comment>
<dbReference type="HAMAP" id="MF_00087">
    <property type="entry name" value="Glu_tRNA_reductase"/>
    <property type="match status" value="1"/>
</dbReference>
<feature type="active site" description="Nucleophile" evidence="9 10">
    <location>
        <position position="50"/>
    </location>
</feature>
<evidence type="ECO:0000256" key="11">
    <source>
        <dbReference type="PIRSR" id="PIRSR000445-2"/>
    </source>
</evidence>
<dbReference type="EC" id="1.2.1.70" evidence="3 9"/>
<comment type="miscellaneous">
    <text evidence="9">During catalysis, the active site Cys acts as a nucleophile attacking the alpha-carbonyl group of tRNA-bound glutamate with the formation of a thioester intermediate between enzyme and glutamate, and the concomitant release of tRNA(Glu). The thioester intermediate is finally reduced by direct hydride transfer from NADPH, to form the product GSA.</text>
</comment>
<feature type="site" description="Important for activity" evidence="9 13">
    <location>
        <position position="99"/>
    </location>
</feature>
<feature type="binding site" evidence="9 11">
    <location>
        <position position="109"/>
    </location>
    <ligand>
        <name>substrate</name>
    </ligand>
</feature>
<feature type="binding site" evidence="9 11">
    <location>
        <begin position="49"/>
        <end position="52"/>
    </location>
    <ligand>
        <name>substrate</name>
    </ligand>
</feature>
<evidence type="ECO:0000256" key="6">
    <source>
        <dbReference type="ARBA" id="ARBA00023244"/>
    </source>
</evidence>
<dbReference type="OrthoDB" id="110209at2"/>
<evidence type="ECO:0000256" key="9">
    <source>
        <dbReference type="HAMAP-Rule" id="MF_00087"/>
    </source>
</evidence>
<evidence type="ECO:0000256" key="14">
    <source>
        <dbReference type="RuleBase" id="RU000584"/>
    </source>
</evidence>
<dbReference type="PANTHER" id="PTHR43013">
    <property type="entry name" value="GLUTAMYL-TRNA REDUCTASE"/>
    <property type="match status" value="1"/>
</dbReference>
<accession>A0A3M0BHM9</accession>
<reference evidence="18 19" key="1">
    <citation type="submission" date="2018-10" db="EMBL/GenBank/DDBJ databases">
        <title>Genomic Encyclopedia of Archaeal and Bacterial Type Strains, Phase II (KMG-II): from individual species to whole genera.</title>
        <authorList>
            <person name="Goeker M."/>
        </authorList>
    </citation>
    <scope>NUCLEOTIDE SEQUENCE [LARGE SCALE GENOMIC DNA]</scope>
    <source>
        <strain evidence="18 19">VM1</strain>
    </source>
</reference>
<dbReference type="InterPro" id="IPR000343">
    <property type="entry name" value="4pyrrol_synth_GluRdtase"/>
</dbReference>
<feature type="binding site" evidence="9 11">
    <location>
        <position position="120"/>
    </location>
    <ligand>
        <name>substrate</name>
    </ligand>
</feature>
<protein>
    <recommendedName>
        <fullName evidence="8 9">Glutamyl-tRNA reductase</fullName>
        <shortName evidence="9">GluTR</shortName>
        <ecNumber evidence="3 9">1.2.1.70</ecNumber>
    </recommendedName>
</protein>
<dbReference type="PANTHER" id="PTHR43013:SF1">
    <property type="entry name" value="GLUTAMYL-TRNA REDUCTASE"/>
    <property type="match status" value="1"/>
</dbReference>
<comment type="function">
    <text evidence="9">Catalyzes the NADPH-dependent reduction of glutamyl-tRNA(Glu) to glutamate 1-semialdehyde (GSA).</text>
</comment>
<evidence type="ECO:0000313" key="19">
    <source>
        <dbReference type="Proteomes" id="UP000280842"/>
    </source>
</evidence>
<keyword evidence="4 9" id="KW-0521">NADP</keyword>
<keyword evidence="19" id="KW-1185">Reference proteome</keyword>
<evidence type="ECO:0000256" key="3">
    <source>
        <dbReference type="ARBA" id="ARBA00012970"/>
    </source>
</evidence>
<feature type="domain" description="Quinate/shikimate 5-dehydrogenase/glutamyl-tRNA reductase" evidence="16">
    <location>
        <begin position="171"/>
        <end position="306"/>
    </location>
</feature>
<dbReference type="GO" id="GO:0019353">
    <property type="term" value="P:protoporphyrinogen IX biosynthetic process from glutamate"/>
    <property type="evidence" value="ECO:0007669"/>
    <property type="project" value="TreeGrafter"/>
</dbReference>
<evidence type="ECO:0000256" key="4">
    <source>
        <dbReference type="ARBA" id="ARBA00022857"/>
    </source>
</evidence>
<keyword evidence="6 9" id="KW-0627">Porphyrin biosynthesis</keyword>
<gene>
    <name evidence="9" type="primary">hemA</name>
    <name evidence="18" type="ORF">CLV39_1087</name>
</gene>
<comment type="similarity">
    <text evidence="2 9 14">Belongs to the glutamyl-tRNA reductase family.</text>
</comment>
<comment type="caution">
    <text evidence="18">The sequence shown here is derived from an EMBL/GenBank/DDBJ whole genome shotgun (WGS) entry which is preliminary data.</text>
</comment>
<evidence type="ECO:0000256" key="13">
    <source>
        <dbReference type="PIRSR" id="PIRSR000445-4"/>
    </source>
</evidence>
<proteinExistence type="inferred from homology"/>
<dbReference type="GO" id="GO:0008883">
    <property type="term" value="F:glutamyl-tRNA reductase activity"/>
    <property type="evidence" value="ECO:0007669"/>
    <property type="project" value="UniProtKB-UniRule"/>
</dbReference>
<evidence type="ECO:0000259" key="17">
    <source>
        <dbReference type="Pfam" id="PF05201"/>
    </source>
</evidence>
<feature type="domain" description="Tetrapyrrole biosynthesis glutamyl-tRNA reductase dimerisation" evidence="15">
    <location>
        <begin position="320"/>
        <end position="418"/>
    </location>
</feature>
<dbReference type="Gene3D" id="3.30.460.30">
    <property type="entry name" value="Glutamyl-tRNA reductase, N-terminal domain"/>
    <property type="match status" value="1"/>
</dbReference>
<dbReference type="GO" id="GO:0050661">
    <property type="term" value="F:NADP binding"/>
    <property type="evidence" value="ECO:0007669"/>
    <property type="project" value="InterPro"/>
</dbReference>
<dbReference type="InterPro" id="IPR036453">
    <property type="entry name" value="GluRdtase_dimer_dom_sf"/>
</dbReference>
<dbReference type="Pfam" id="PF00745">
    <property type="entry name" value="GlutR_dimer"/>
    <property type="match status" value="1"/>
</dbReference>
<evidence type="ECO:0000256" key="12">
    <source>
        <dbReference type="PIRSR" id="PIRSR000445-3"/>
    </source>
</evidence>
<dbReference type="RefSeq" id="WP_121923211.1">
    <property type="nucleotide sequence ID" value="NZ_REFO01000012.1"/>
</dbReference>
<dbReference type="InterPro" id="IPR015896">
    <property type="entry name" value="4pyrrol_synth_GluRdtase_dimer"/>
</dbReference>
<evidence type="ECO:0000256" key="10">
    <source>
        <dbReference type="PIRSR" id="PIRSR000445-1"/>
    </source>
</evidence>
<dbReference type="AlphaFoldDB" id="A0A3M0BHM9"/>
<dbReference type="NCBIfam" id="TIGR01035">
    <property type="entry name" value="hemA"/>
    <property type="match status" value="1"/>
</dbReference>
<dbReference type="Gene3D" id="3.40.50.720">
    <property type="entry name" value="NAD(P)-binding Rossmann-like Domain"/>
    <property type="match status" value="1"/>
</dbReference>
<dbReference type="FunFam" id="3.40.50.720:FF:000031">
    <property type="entry name" value="Glutamyl-tRNA reductase"/>
    <property type="match status" value="1"/>
</dbReference>
<comment type="domain">
    <text evidence="9">Possesses an unusual extended V-shaped dimeric structure with each monomer consisting of three distinct domains arranged along a curved 'spinal' alpha-helix. The N-terminal catalytic domain specifically recognizes the glutamate moiety of the substrate. The second domain is the NADPH-binding domain, and the third C-terminal domain is responsible for dimerization.</text>
</comment>
<dbReference type="PIRSF" id="PIRSF000445">
    <property type="entry name" value="4pyrrol_synth_GluRdtase"/>
    <property type="match status" value="1"/>
</dbReference>
<dbReference type="Pfam" id="PF05201">
    <property type="entry name" value="GlutR_N"/>
    <property type="match status" value="1"/>
</dbReference>
<dbReference type="CDD" id="cd05213">
    <property type="entry name" value="NAD_bind_Glutamyl_tRNA_reduct"/>
    <property type="match status" value="1"/>
</dbReference>
<dbReference type="Proteomes" id="UP000280842">
    <property type="component" value="Unassembled WGS sequence"/>
</dbReference>
<dbReference type="InterPro" id="IPR015895">
    <property type="entry name" value="4pyrrol_synth_GluRdtase_N"/>
</dbReference>
<dbReference type="UniPathway" id="UPA00251">
    <property type="reaction ID" value="UER00316"/>
</dbReference>
<evidence type="ECO:0000256" key="8">
    <source>
        <dbReference type="ARBA" id="ARBA00068659"/>
    </source>
</evidence>
<dbReference type="SUPFAM" id="SSF69742">
    <property type="entry name" value="Glutamyl tRNA-reductase catalytic, N-terminal domain"/>
    <property type="match status" value="1"/>
</dbReference>